<sequence length="263" mass="28937">MSAYETILFEADPQCAELRIVTLNRPALMNAMNTRMFQELREVFRLLRDDPTVRAVVIAGGEKAFSAGGDLKERNAMSYDTWRQQHELIEETFLGVRDFPWPVIAAVEGHAHGGGFELAMMTDFIIASETARFSLPETRLGIMPGGGGVQNIVRALGVPRGKRYLLTGDRINAEEALQWGLVTEVTAAGQARETALALARRIARGAPMSVRYIKVAASRGAEVDFHTGYALDIAAYNVLASSADRVEGVAAFNEQRPPRWSNR</sequence>
<reference evidence="4 5" key="1">
    <citation type="journal article" date="2017" name="Int. J. Syst. Evol. Microbiol.">
        <title>Achromobacter aloeverae sp. nov., isolated from the root of Aloe vera (L.) Burm.f.</title>
        <authorList>
            <person name="Kuncharoen N."/>
            <person name="Muramatsu Y."/>
            <person name="Shibata C."/>
            <person name="Kamakura Y."/>
            <person name="Nakagawa Y."/>
            <person name="Tanasupawat S."/>
        </authorList>
    </citation>
    <scope>NUCLEOTIDE SEQUENCE [LARGE SCALE GENOMIC DNA]</scope>
    <source>
        <strain evidence="4 5">AVA-1</strain>
    </source>
</reference>
<gene>
    <name evidence="4" type="ORF">C7R54_16870</name>
</gene>
<protein>
    <submittedName>
        <fullName evidence="4">Enoyl-CoA hydratase</fullName>
    </submittedName>
</protein>
<dbReference type="Pfam" id="PF00378">
    <property type="entry name" value="ECH_1"/>
    <property type="match status" value="1"/>
</dbReference>
<dbReference type="CDD" id="cd06558">
    <property type="entry name" value="crotonase-like"/>
    <property type="match status" value="1"/>
</dbReference>
<evidence type="ECO:0000256" key="2">
    <source>
        <dbReference type="ARBA" id="ARBA00023239"/>
    </source>
</evidence>
<proteinExistence type="inferred from homology"/>
<dbReference type="OrthoDB" id="9807606at2"/>
<comment type="caution">
    <text evidence="4">The sequence shown here is derived from an EMBL/GenBank/DDBJ whole genome shotgun (WGS) entry which is preliminary data.</text>
</comment>
<dbReference type="FunFam" id="3.90.226.10:FF:000009">
    <property type="entry name" value="Carnitinyl-CoA dehydratase"/>
    <property type="match status" value="1"/>
</dbReference>
<organism evidence="4 5">
    <name type="scientific">Achromobacter aloeverae</name>
    <dbReference type="NCBI Taxonomy" id="1750518"/>
    <lineage>
        <taxon>Bacteria</taxon>
        <taxon>Pseudomonadati</taxon>
        <taxon>Pseudomonadota</taxon>
        <taxon>Betaproteobacteria</taxon>
        <taxon>Burkholderiales</taxon>
        <taxon>Alcaligenaceae</taxon>
        <taxon>Achromobacter</taxon>
    </lineage>
</organism>
<dbReference type="PANTHER" id="PTHR11941">
    <property type="entry name" value="ENOYL-COA HYDRATASE-RELATED"/>
    <property type="match status" value="1"/>
</dbReference>
<evidence type="ECO:0000256" key="1">
    <source>
        <dbReference type="ARBA" id="ARBA00005254"/>
    </source>
</evidence>
<accession>A0A4Q1HGL7</accession>
<dbReference type="RefSeq" id="WP_129151633.1">
    <property type="nucleotide sequence ID" value="NZ_JBHSDO010000020.1"/>
</dbReference>
<name>A0A4Q1HGL7_9BURK</name>
<keyword evidence="5" id="KW-1185">Reference proteome</keyword>
<keyword evidence="2" id="KW-0456">Lyase</keyword>
<dbReference type="GO" id="GO:0006635">
    <property type="term" value="P:fatty acid beta-oxidation"/>
    <property type="evidence" value="ECO:0007669"/>
    <property type="project" value="TreeGrafter"/>
</dbReference>
<dbReference type="EMBL" id="PYAL01000005">
    <property type="protein sequence ID" value="RXN86612.1"/>
    <property type="molecule type" value="Genomic_DNA"/>
</dbReference>
<dbReference type="GO" id="GO:0016836">
    <property type="term" value="F:hydro-lyase activity"/>
    <property type="evidence" value="ECO:0007669"/>
    <property type="project" value="UniProtKB-ARBA"/>
</dbReference>
<dbReference type="InterPro" id="IPR029045">
    <property type="entry name" value="ClpP/crotonase-like_dom_sf"/>
</dbReference>
<dbReference type="Proteomes" id="UP000290849">
    <property type="component" value="Unassembled WGS sequence"/>
</dbReference>
<dbReference type="Gene3D" id="1.10.12.10">
    <property type="entry name" value="Lyase 2-enoyl-coa Hydratase, Chain A, domain 2"/>
    <property type="match status" value="1"/>
</dbReference>
<evidence type="ECO:0000256" key="3">
    <source>
        <dbReference type="RuleBase" id="RU003707"/>
    </source>
</evidence>
<dbReference type="PROSITE" id="PS00166">
    <property type="entry name" value="ENOYL_COA_HYDRATASE"/>
    <property type="match status" value="1"/>
</dbReference>
<evidence type="ECO:0000313" key="5">
    <source>
        <dbReference type="Proteomes" id="UP000290849"/>
    </source>
</evidence>
<dbReference type="InterPro" id="IPR018376">
    <property type="entry name" value="Enoyl-CoA_hyd/isom_CS"/>
</dbReference>
<dbReference type="PANTHER" id="PTHR11941:SF54">
    <property type="entry name" value="ENOYL-COA HYDRATASE, MITOCHONDRIAL"/>
    <property type="match status" value="1"/>
</dbReference>
<comment type="similarity">
    <text evidence="1 3">Belongs to the enoyl-CoA hydratase/isomerase family.</text>
</comment>
<dbReference type="InterPro" id="IPR001753">
    <property type="entry name" value="Enoyl-CoA_hydra/iso"/>
</dbReference>
<dbReference type="SUPFAM" id="SSF52096">
    <property type="entry name" value="ClpP/crotonase"/>
    <property type="match status" value="1"/>
</dbReference>
<dbReference type="AlphaFoldDB" id="A0A4Q1HGL7"/>
<dbReference type="Gene3D" id="3.90.226.10">
    <property type="entry name" value="2-enoyl-CoA Hydratase, Chain A, domain 1"/>
    <property type="match status" value="1"/>
</dbReference>
<dbReference type="InterPro" id="IPR014748">
    <property type="entry name" value="Enoyl-CoA_hydra_C"/>
</dbReference>
<dbReference type="FunFam" id="1.10.12.10:FF:000001">
    <property type="entry name" value="Probable enoyl-CoA hydratase, mitochondrial"/>
    <property type="match status" value="1"/>
</dbReference>
<evidence type="ECO:0000313" key="4">
    <source>
        <dbReference type="EMBL" id="RXN86612.1"/>
    </source>
</evidence>